<dbReference type="GO" id="GO:0005886">
    <property type="term" value="C:plasma membrane"/>
    <property type="evidence" value="ECO:0007669"/>
    <property type="project" value="TreeGrafter"/>
</dbReference>
<dbReference type="Gene3D" id="1.10.287.70">
    <property type="match status" value="1"/>
</dbReference>
<protein>
    <submittedName>
        <fullName evidence="3">Uncharacterized protein</fullName>
    </submittedName>
</protein>
<organism evidence="3">
    <name type="scientific">Timema cristinae</name>
    <name type="common">Walking stick</name>
    <dbReference type="NCBI Taxonomy" id="61476"/>
    <lineage>
        <taxon>Eukaryota</taxon>
        <taxon>Metazoa</taxon>
        <taxon>Ecdysozoa</taxon>
        <taxon>Arthropoda</taxon>
        <taxon>Hexapoda</taxon>
        <taxon>Insecta</taxon>
        <taxon>Pterygota</taxon>
        <taxon>Neoptera</taxon>
        <taxon>Polyneoptera</taxon>
        <taxon>Phasmatodea</taxon>
        <taxon>Timematodea</taxon>
        <taxon>Timematoidea</taxon>
        <taxon>Timematidae</taxon>
        <taxon>Timema</taxon>
    </lineage>
</organism>
<reference evidence="3" key="1">
    <citation type="submission" date="2020-11" db="EMBL/GenBank/DDBJ databases">
        <authorList>
            <person name="Tran Van P."/>
        </authorList>
    </citation>
    <scope>NUCLEOTIDE SEQUENCE</scope>
</reference>
<dbReference type="GO" id="GO:0072345">
    <property type="term" value="F:NAADP-sensitive calcium-release channel activity"/>
    <property type="evidence" value="ECO:0007669"/>
    <property type="project" value="TreeGrafter"/>
</dbReference>
<feature type="compositionally biased region" description="Polar residues" evidence="1">
    <location>
        <begin position="356"/>
        <end position="365"/>
    </location>
</feature>
<feature type="transmembrane region" description="Helical" evidence="2">
    <location>
        <begin position="300"/>
        <end position="322"/>
    </location>
</feature>
<gene>
    <name evidence="3" type="ORF">TCEB3V08_LOCUS1240</name>
</gene>
<dbReference type="GO" id="GO:0005765">
    <property type="term" value="C:lysosomal membrane"/>
    <property type="evidence" value="ECO:0007669"/>
    <property type="project" value="TreeGrafter"/>
</dbReference>
<sequence length="365" mass="41664">MRNKERCQEVANTKPCGTSTPVRLMDPEVYWGNPGNSEGSSFQPNIGKDEGKETERMGEPCDCKSFFLETRRVGLGLVRALCVKMEIGVCSAAPLYHRVNGYSRRILFDNIDHDGQMLLSLNAESIRLDCQGDVKYVVDNRLDYILRSTLNSLVILICSISLILCSRAIYRAQQLKHQFVGDQWNICSVLLGTGNLLVWFGVLRYLGFFKTYNLMEIVMNKVARKLKELMVAWGEKQEQVQEQLQEWIEEVKECGLARRNFRSLASTSECLFALINGDDMFATFSIMSFKSPMLWWYSRIYLYCFISLYIYVVLSLFISVIMDAYETIKCLQARASNTDSKNKPAAGGPERLKQGRTGQPPLTQY</sequence>
<feature type="region of interest" description="Disordered" evidence="1">
    <location>
        <begin position="34"/>
        <end position="54"/>
    </location>
</feature>
<evidence type="ECO:0000313" key="3">
    <source>
        <dbReference type="EMBL" id="CAD7393259.1"/>
    </source>
</evidence>
<keyword evidence="2" id="KW-0472">Membrane</keyword>
<dbReference type="PANTHER" id="PTHR12127">
    <property type="entry name" value="MUCOLIPIN"/>
    <property type="match status" value="1"/>
</dbReference>
<accession>A0A7R9CAQ2</accession>
<dbReference type="InterPro" id="IPR039031">
    <property type="entry name" value="Mucolipin"/>
</dbReference>
<feature type="compositionally biased region" description="Polar residues" evidence="1">
    <location>
        <begin position="34"/>
        <end position="44"/>
    </location>
</feature>
<dbReference type="PANTHER" id="PTHR12127:SF7">
    <property type="entry name" value="SD02261P"/>
    <property type="match status" value="1"/>
</dbReference>
<feature type="transmembrane region" description="Helical" evidence="2">
    <location>
        <begin position="190"/>
        <end position="209"/>
    </location>
</feature>
<feature type="transmembrane region" description="Helical" evidence="2">
    <location>
        <begin position="150"/>
        <end position="170"/>
    </location>
</feature>
<dbReference type="EMBL" id="OC316678">
    <property type="protein sequence ID" value="CAD7393259.1"/>
    <property type="molecule type" value="Genomic_DNA"/>
</dbReference>
<feature type="region of interest" description="Disordered" evidence="1">
    <location>
        <begin position="338"/>
        <end position="365"/>
    </location>
</feature>
<keyword evidence="2" id="KW-0812">Transmembrane</keyword>
<evidence type="ECO:0000256" key="2">
    <source>
        <dbReference type="SAM" id="Phobius"/>
    </source>
</evidence>
<dbReference type="AlphaFoldDB" id="A0A7R9CAQ2"/>
<evidence type="ECO:0000256" key="1">
    <source>
        <dbReference type="SAM" id="MobiDB-lite"/>
    </source>
</evidence>
<proteinExistence type="predicted"/>
<name>A0A7R9CAQ2_TIMCR</name>
<keyword evidence="2" id="KW-1133">Transmembrane helix</keyword>